<comment type="caution">
    <text evidence="2">The sequence shown here is derived from an EMBL/GenBank/DDBJ whole genome shotgun (WGS) entry which is preliminary data.</text>
</comment>
<dbReference type="GO" id="GO:0005634">
    <property type="term" value="C:nucleus"/>
    <property type="evidence" value="ECO:0007669"/>
    <property type="project" value="TreeGrafter"/>
</dbReference>
<feature type="region of interest" description="Disordered" evidence="1">
    <location>
        <begin position="327"/>
        <end position="370"/>
    </location>
</feature>
<feature type="region of interest" description="Disordered" evidence="1">
    <location>
        <begin position="274"/>
        <end position="299"/>
    </location>
</feature>
<dbReference type="Pfam" id="PF06413">
    <property type="entry name" value="Neugrin"/>
    <property type="match status" value="1"/>
</dbReference>
<dbReference type="AlphaFoldDB" id="A0AAW2HMY2"/>
<organism evidence="2">
    <name type="scientific">Menopon gallinae</name>
    <name type="common">poultry shaft louse</name>
    <dbReference type="NCBI Taxonomy" id="328185"/>
    <lineage>
        <taxon>Eukaryota</taxon>
        <taxon>Metazoa</taxon>
        <taxon>Ecdysozoa</taxon>
        <taxon>Arthropoda</taxon>
        <taxon>Hexapoda</taxon>
        <taxon>Insecta</taxon>
        <taxon>Pterygota</taxon>
        <taxon>Neoptera</taxon>
        <taxon>Paraneoptera</taxon>
        <taxon>Psocodea</taxon>
        <taxon>Troctomorpha</taxon>
        <taxon>Phthiraptera</taxon>
        <taxon>Amblycera</taxon>
        <taxon>Menoponidae</taxon>
        <taxon>Menopon</taxon>
    </lineage>
</organism>
<reference evidence="2" key="1">
    <citation type="journal article" date="2024" name="Gigascience">
        <title>Chromosome-level genome of the poultry shaft louse Menopon gallinae provides insight into the host-switching and adaptive evolution of parasitic lice.</title>
        <authorList>
            <person name="Xu Y."/>
            <person name="Ma L."/>
            <person name="Liu S."/>
            <person name="Liang Y."/>
            <person name="Liu Q."/>
            <person name="He Z."/>
            <person name="Tian L."/>
            <person name="Duan Y."/>
            <person name="Cai W."/>
            <person name="Li H."/>
            <person name="Song F."/>
        </authorList>
    </citation>
    <scope>NUCLEOTIDE SEQUENCE</scope>
    <source>
        <strain evidence="2">Cailab_2023a</strain>
    </source>
</reference>
<gene>
    <name evidence="2" type="ORF">PYX00_008066</name>
</gene>
<proteinExistence type="predicted"/>
<dbReference type="InterPro" id="IPR010487">
    <property type="entry name" value="NGRN/Rrg9"/>
</dbReference>
<dbReference type="PANTHER" id="PTHR13475">
    <property type="entry name" value="NEUGRIN"/>
    <property type="match status" value="1"/>
</dbReference>
<accession>A0AAW2HMY2</accession>
<dbReference type="PANTHER" id="PTHR13475:SF3">
    <property type="entry name" value="NEUGRIN"/>
    <property type="match status" value="1"/>
</dbReference>
<evidence type="ECO:0000313" key="2">
    <source>
        <dbReference type="EMBL" id="KAL0270768.1"/>
    </source>
</evidence>
<evidence type="ECO:0008006" key="3">
    <source>
        <dbReference type="Google" id="ProtNLM"/>
    </source>
</evidence>
<name>A0AAW2HMY2_9NEOP</name>
<evidence type="ECO:0000256" key="1">
    <source>
        <dbReference type="SAM" id="MobiDB-lite"/>
    </source>
</evidence>
<dbReference type="EMBL" id="JARGDH010000004">
    <property type="protein sequence ID" value="KAL0270768.1"/>
    <property type="molecule type" value="Genomic_DNA"/>
</dbReference>
<sequence>MIFMKCMLSSTRAVALYLSRNIQTSPVVSVQLSSILLRRGRKHSDFPEEFEELETDDFVEDGERIEPNEGFLENAYRLRASEEKEKRRIRRRISLERKYGEKRLEPNMLTWSEAMHMKFLHESNPEEWSVERLSESFPVLPEVVPKILKRRWKPETELRLRERDAIVLENWEKFKRGELEASPRLLEHLKKFIDKRENLKAQLKNDKFFYLEDVKEKKKNWKPGPLSSILTTYERQIENLHKGKQNLLPGGSGKSLAVKDSEALLPNEIEEAIPIPSGTKGKDSVLIPGKKSSEKPMTLDEMKRNVFEKTERKEKLSRFDKVVLDKTLEAGTRHPQKPRAEVEEKERKSRRREGRKNSLPEDDEEMMIKYTSRPERMAMTKREEEYFSYINRDVISEKDVGKYLEIVKSKSNETQTADTTPKEEVPEKQTKEVERVKYFNTEKDKQVVAEQLADLSETCFFGKRANRKRSVDAGINPSPHLAGEMSTFFTYDYPEKITIPKEQRIKGKTYRVKDCYYDDDGTFLYRVPGMARD</sequence>
<feature type="compositionally biased region" description="Basic and acidic residues" evidence="1">
    <location>
        <begin position="327"/>
        <end position="347"/>
    </location>
</feature>
<protein>
    <recommendedName>
        <fullName evidence="3">Neurite outgrowth-associated protein</fullName>
    </recommendedName>
</protein>